<keyword evidence="4 10" id="KW-1133">Transmembrane helix</keyword>
<keyword evidence="13" id="KW-1185">Reference proteome</keyword>
<comment type="caution">
    <text evidence="12">The sequence shown here is derived from an EMBL/GenBank/DDBJ whole genome shotgun (WGS) entry which is preliminary data.</text>
</comment>
<evidence type="ECO:0000256" key="8">
    <source>
        <dbReference type="ARBA" id="ARBA00023224"/>
    </source>
</evidence>
<sequence length="141" mass="15442">DTNTTDLSLTPLDTGYTNSVENTAVECFVGQPGLLIFAGVCMAICLGGLAGNGMVVWFLGFNMKKNPFTVYILNLAVADFSVLLLSFLVLLVSFSVQEVCFHYSNAIVVFYQWVNVPYYFFHLTGLGLLSAICTERCISVL</sequence>
<evidence type="ECO:0000256" key="6">
    <source>
        <dbReference type="ARBA" id="ARBA00023136"/>
    </source>
</evidence>
<evidence type="ECO:0000313" key="12">
    <source>
        <dbReference type="EMBL" id="NWI09385.1"/>
    </source>
</evidence>
<dbReference type="InterPro" id="IPR017452">
    <property type="entry name" value="GPCR_Rhodpsn_7TM"/>
</dbReference>
<evidence type="ECO:0000256" key="4">
    <source>
        <dbReference type="ARBA" id="ARBA00022989"/>
    </source>
</evidence>
<evidence type="ECO:0000256" key="2">
    <source>
        <dbReference type="ARBA" id="ARBA00022475"/>
    </source>
</evidence>
<keyword evidence="6 10" id="KW-0472">Membrane</keyword>
<evidence type="ECO:0000256" key="7">
    <source>
        <dbReference type="ARBA" id="ARBA00023170"/>
    </source>
</evidence>
<name>A0A7K4JZ38_9AVES</name>
<comment type="similarity">
    <text evidence="9">Belongs to the G-protein coupled receptor 1 family.</text>
</comment>
<dbReference type="PRINTS" id="PR02108">
    <property type="entry name" value="MRGPCRFAMILY"/>
</dbReference>
<evidence type="ECO:0000256" key="9">
    <source>
        <dbReference type="RuleBase" id="RU000688"/>
    </source>
</evidence>
<keyword evidence="3 9" id="KW-0812">Transmembrane</keyword>
<organism evidence="12 13">
    <name type="scientific">Crypturellus soui</name>
    <dbReference type="NCBI Taxonomy" id="458187"/>
    <lineage>
        <taxon>Eukaryota</taxon>
        <taxon>Metazoa</taxon>
        <taxon>Chordata</taxon>
        <taxon>Craniata</taxon>
        <taxon>Vertebrata</taxon>
        <taxon>Euteleostomi</taxon>
        <taxon>Archelosauria</taxon>
        <taxon>Archosauria</taxon>
        <taxon>Dinosauria</taxon>
        <taxon>Saurischia</taxon>
        <taxon>Theropoda</taxon>
        <taxon>Coelurosauria</taxon>
        <taxon>Aves</taxon>
        <taxon>Palaeognathae</taxon>
        <taxon>Tinamiformes</taxon>
        <taxon>Tinamidae</taxon>
        <taxon>Crypturellus</taxon>
    </lineage>
</organism>
<dbReference type="PANTHER" id="PTHR11334">
    <property type="entry name" value="MAS-RELATED G-PROTEIN COUPLED RECEPTOR"/>
    <property type="match status" value="1"/>
</dbReference>
<dbReference type="GO" id="GO:0004930">
    <property type="term" value="F:G protein-coupled receptor activity"/>
    <property type="evidence" value="ECO:0007669"/>
    <property type="project" value="UniProtKB-KW"/>
</dbReference>
<evidence type="ECO:0000259" key="11">
    <source>
        <dbReference type="PROSITE" id="PS50262"/>
    </source>
</evidence>
<evidence type="ECO:0000313" key="13">
    <source>
        <dbReference type="Proteomes" id="UP000545332"/>
    </source>
</evidence>
<keyword evidence="7 9" id="KW-0675">Receptor</keyword>
<feature type="non-terminal residue" evidence="12">
    <location>
        <position position="1"/>
    </location>
</feature>
<dbReference type="EMBL" id="VWPX01002467">
    <property type="protein sequence ID" value="NWI09385.1"/>
    <property type="molecule type" value="Genomic_DNA"/>
</dbReference>
<reference evidence="12 13" key="1">
    <citation type="submission" date="2019-09" db="EMBL/GenBank/DDBJ databases">
        <title>Bird 10,000 Genomes (B10K) Project - Family phase.</title>
        <authorList>
            <person name="Zhang G."/>
        </authorList>
    </citation>
    <scope>NUCLEOTIDE SEQUENCE [LARGE SCALE GENOMIC DNA]</scope>
    <source>
        <strain evidence="12">B10K-MSB-42743</strain>
        <tissue evidence="12">Heart</tissue>
    </source>
</reference>
<dbReference type="OrthoDB" id="9896011at2759"/>
<dbReference type="InterPro" id="IPR026234">
    <property type="entry name" value="MRGPCRFAMILY"/>
</dbReference>
<keyword evidence="5 9" id="KW-0297">G-protein coupled receptor</keyword>
<comment type="subcellular location">
    <subcellularLocation>
        <location evidence="1">Cell membrane</location>
        <topology evidence="1">Multi-pass membrane protein</topology>
    </subcellularLocation>
</comment>
<keyword evidence="8 9" id="KW-0807">Transducer</keyword>
<proteinExistence type="inferred from homology"/>
<feature type="transmembrane region" description="Helical" evidence="10">
    <location>
        <begin position="116"/>
        <end position="134"/>
    </location>
</feature>
<feature type="transmembrane region" description="Helical" evidence="10">
    <location>
        <begin position="71"/>
        <end position="96"/>
    </location>
</feature>
<dbReference type="PROSITE" id="PS50262">
    <property type="entry name" value="G_PROTEIN_RECEP_F1_2"/>
    <property type="match status" value="1"/>
</dbReference>
<feature type="domain" description="G-protein coupled receptors family 1 profile" evidence="11">
    <location>
        <begin position="51"/>
        <end position="141"/>
    </location>
</feature>
<dbReference type="AlphaFoldDB" id="A0A7K4JZ38"/>
<dbReference type="PRINTS" id="PR00237">
    <property type="entry name" value="GPCRRHODOPSN"/>
</dbReference>
<dbReference type="Proteomes" id="UP000545332">
    <property type="component" value="Unassembled WGS sequence"/>
</dbReference>
<feature type="non-terminal residue" evidence="12">
    <location>
        <position position="141"/>
    </location>
</feature>
<gene>
    <name evidence="12" type="primary">Mrgprd</name>
    <name evidence="12" type="ORF">CRYSOU_R15031</name>
</gene>
<accession>A0A7K4JZ38</accession>
<evidence type="ECO:0000256" key="1">
    <source>
        <dbReference type="ARBA" id="ARBA00004651"/>
    </source>
</evidence>
<dbReference type="InterPro" id="IPR000276">
    <property type="entry name" value="GPCR_Rhodpsn"/>
</dbReference>
<dbReference type="PROSITE" id="PS00237">
    <property type="entry name" value="G_PROTEIN_RECEP_F1_1"/>
    <property type="match status" value="1"/>
</dbReference>
<evidence type="ECO:0000256" key="5">
    <source>
        <dbReference type="ARBA" id="ARBA00023040"/>
    </source>
</evidence>
<feature type="transmembrane region" description="Helical" evidence="10">
    <location>
        <begin position="34"/>
        <end position="59"/>
    </location>
</feature>
<dbReference type="GO" id="GO:0005886">
    <property type="term" value="C:plasma membrane"/>
    <property type="evidence" value="ECO:0007669"/>
    <property type="project" value="UniProtKB-SubCell"/>
</dbReference>
<protein>
    <submittedName>
        <fullName evidence="12">MRGRD protein</fullName>
    </submittedName>
</protein>
<dbReference type="Gene3D" id="1.20.1070.10">
    <property type="entry name" value="Rhodopsin 7-helix transmembrane proteins"/>
    <property type="match status" value="1"/>
</dbReference>
<evidence type="ECO:0000256" key="10">
    <source>
        <dbReference type="SAM" id="Phobius"/>
    </source>
</evidence>
<keyword evidence="2" id="KW-1003">Cell membrane</keyword>
<dbReference type="PANTHER" id="PTHR11334:SF29">
    <property type="entry name" value="MAS-RELATED G-PROTEIN COUPLED RECEPTOR MEMBER X2"/>
    <property type="match status" value="1"/>
</dbReference>
<evidence type="ECO:0000256" key="3">
    <source>
        <dbReference type="ARBA" id="ARBA00022692"/>
    </source>
</evidence>
<dbReference type="SUPFAM" id="SSF81321">
    <property type="entry name" value="Family A G protein-coupled receptor-like"/>
    <property type="match status" value="1"/>
</dbReference>